<keyword evidence="3" id="KW-0547">Nucleotide-binding</keyword>
<dbReference type="GO" id="GO:0003700">
    <property type="term" value="F:DNA-binding transcription factor activity"/>
    <property type="evidence" value="ECO:0007669"/>
    <property type="project" value="InterPro"/>
</dbReference>
<name>A0A8T3VWJ0_METOL</name>
<dbReference type="PANTHER" id="PTHR34301:SF8">
    <property type="entry name" value="ATPASE DOMAIN-CONTAINING PROTEIN"/>
    <property type="match status" value="1"/>
</dbReference>
<dbReference type="GO" id="GO:0005524">
    <property type="term" value="F:ATP binding"/>
    <property type="evidence" value="ECO:0007669"/>
    <property type="project" value="UniProtKB-KW"/>
</dbReference>
<dbReference type="InterPro" id="IPR001845">
    <property type="entry name" value="HTH_ArsR_DNA-bd_dom"/>
</dbReference>
<keyword evidence="3" id="KW-0067">ATP-binding</keyword>
<sequence>MMPLTVPTEIDKYFYNRKSDIKRISLQLNSIFENLPCQLLITGQRGVGKTFLLKKILNDQSDEVLTMYLDISRVYSKYGGQISEEAVLKEMLIQYNEIINELSDNSIKAKFINLVCSLKLKDYDFSDAAKLFEIPLPKIRDNYQKLSEFVMELPQRIVDSSEGIRGIIIVIDEFQQLKYVSNPNAFFWLFRSFIQDQRNVAYVFTGSVSRTADVIEMINGQTGAFGGRMIQIDIGAFSKEETFNYIGERAHGIQFTDEGFERFYNCTRGVPAYINAFCNVLDSGIVYDEDLVKESFHLKMDQIVIMWLYVWGNLNDSEKDIIRLLIDYGPLRLSEIVDNLNLSKATVIKYLDSLRNKAIVDYNDRKYFIGDAMLKTWLRHKRETEGYYPS</sequence>
<dbReference type="AlphaFoldDB" id="A0A8T3VWJ0"/>
<dbReference type="InterPro" id="IPR011579">
    <property type="entry name" value="ATPase_dom"/>
</dbReference>
<evidence type="ECO:0000313" key="3">
    <source>
        <dbReference type="EMBL" id="MBE6512019.1"/>
    </source>
</evidence>
<protein>
    <submittedName>
        <fullName evidence="3">ATP-binding protein</fullName>
    </submittedName>
</protein>
<evidence type="ECO:0000259" key="1">
    <source>
        <dbReference type="Pfam" id="PF01022"/>
    </source>
</evidence>
<dbReference type="InterPro" id="IPR036388">
    <property type="entry name" value="WH-like_DNA-bd_sf"/>
</dbReference>
<dbReference type="Proteomes" id="UP000732619">
    <property type="component" value="Unassembled WGS sequence"/>
</dbReference>
<accession>A0A8T3VWJ0</accession>
<dbReference type="SUPFAM" id="SSF52540">
    <property type="entry name" value="P-loop containing nucleoside triphosphate hydrolases"/>
    <property type="match status" value="1"/>
</dbReference>
<evidence type="ECO:0000313" key="4">
    <source>
        <dbReference type="Proteomes" id="UP000732619"/>
    </source>
</evidence>
<feature type="domain" description="ATPase" evidence="2">
    <location>
        <begin position="14"/>
        <end position="275"/>
    </location>
</feature>
<proteinExistence type="predicted"/>
<comment type="caution">
    <text evidence="3">The sequence shown here is derived from an EMBL/GenBank/DDBJ whole genome shotgun (WGS) entry which is preliminary data.</text>
</comment>
<evidence type="ECO:0000259" key="2">
    <source>
        <dbReference type="Pfam" id="PF01637"/>
    </source>
</evidence>
<dbReference type="Gene3D" id="1.10.10.10">
    <property type="entry name" value="Winged helix-like DNA-binding domain superfamily/Winged helix DNA-binding domain"/>
    <property type="match status" value="1"/>
</dbReference>
<dbReference type="Gene3D" id="3.40.50.300">
    <property type="entry name" value="P-loop containing nucleotide triphosphate hydrolases"/>
    <property type="match status" value="1"/>
</dbReference>
<dbReference type="PANTHER" id="PTHR34301">
    <property type="entry name" value="DNA-BINDING PROTEIN-RELATED"/>
    <property type="match status" value="1"/>
</dbReference>
<dbReference type="InterPro" id="IPR036390">
    <property type="entry name" value="WH_DNA-bd_sf"/>
</dbReference>
<dbReference type="SUPFAM" id="SSF46785">
    <property type="entry name" value="Winged helix' DNA-binding domain"/>
    <property type="match status" value="1"/>
</dbReference>
<feature type="domain" description="HTH arsR-type" evidence="1">
    <location>
        <begin position="320"/>
        <end position="361"/>
    </location>
</feature>
<dbReference type="EMBL" id="SUTG01000006">
    <property type="protein sequence ID" value="MBE6512019.1"/>
    <property type="molecule type" value="Genomic_DNA"/>
</dbReference>
<dbReference type="Pfam" id="PF01022">
    <property type="entry name" value="HTH_5"/>
    <property type="match status" value="1"/>
</dbReference>
<organism evidence="3 4">
    <name type="scientific">Methanobrevibacter olleyae</name>
    <dbReference type="NCBI Taxonomy" id="294671"/>
    <lineage>
        <taxon>Archaea</taxon>
        <taxon>Methanobacteriati</taxon>
        <taxon>Methanobacteriota</taxon>
        <taxon>Methanomada group</taxon>
        <taxon>Methanobacteria</taxon>
        <taxon>Methanobacteriales</taxon>
        <taxon>Methanobacteriaceae</taxon>
        <taxon>Methanobrevibacter</taxon>
    </lineage>
</organism>
<dbReference type="InterPro" id="IPR027417">
    <property type="entry name" value="P-loop_NTPase"/>
</dbReference>
<reference evidence="3" key="1">
    <citation type="submission" date="2019-04" db="EMBL/GenBank/DDBJ databases">
        <title>Evolution of Biomass-Degrading Anaerobic Consortia Revealed by Metagenomics.</title>
        <authorList>
            <person name="Peng X."/>
        </authorList>
    </citation>
    <scope>NUCLEOTIDE SEQUENCE</scope>
    <source>
        <strain evidence="3">SIG14</strain>
    </source>
</reference>
<dbReference type="Pfam" id="PF01637">
    <property type="entry name" value="ATPase_2"/>
    <property type="match status" value="1"/>
</dbReference>
<gene>
    <name evidence="3" type="ORF">E7Z75_02550</name>
</gene>